<evidence type="ECO:0000256" key="1">
    <source>
        <dbReference type="SAM" id="MobiDB-lite"/>
    </source>
</evidence>
<dbReference type="AlphaFoldDB" id="A0A9X3NNI1"/>
<feature type="transmembrane region" description="Helical" evidence="2">
    <location>
        <begin position="28"/>
        <end position="52"/>
    </location>
</feature>
<keyword evidence="2" id="KW-0472">Membrane</keyword>
<keyword evidence="4" id="KW-1185">Reference proteome</keyword>
<proteinExistence type="predicted"/>
<reference evidence="3" key="1">
    <citation type="submission" date="2021-10" db="EMBL/GenBank/DDBJ databases">
        <title>Streptomonospora sp. nov., isolated from mangrove soil.</title>
        <authorList>
            <person name="Chen X."/>
            <person name="Ge X."/>
            <person name="Liu W."/>
        </authorList>
    </citation>
    <scope>NUCLEOTIDE SEQUENCE</scope>
    <source>
        <strain evidence="3">S1-112</strain>
    </source>
</reference>
<dbReference type="InterPro" id="IPR045635">
    <property type="entry name" value="DUF6412"/>
</dbReference>
<comment type="caution">
    <text evidence="3">The sequence shown here is derived from an EMBL/GenBank/DDBJ whole genome shotgun (WGS) entry which is preliminary data.</text>
</comment>
<sequence length="107" mass="10618">MAFVSAIQRAVAAALLLEFDLDWPVGAAGTALGVFAVLAVLAAGAALLLAVVRGAHGRAGADPAEASRHRFLLHLAGRAAAPPVRAPDTPGKPRPRAPGARAAVGCG</sequence>
<dbReference type="RefSeq" id="WP_270074261.1">
    <property type="nucleotide sequence ID" value="NZ_JAJAQC010000047.1"/>
</dbReference>
<name>A0A9X3NNI1_9ACTN</name>
<feature type="region of interest" description="Disordered" evidence="1">
    <location>
        <begin position="79"/>
        <end position="107"/>
    </location>
</feature>
<accession>A0A9X3NNI1</accession>
<dbReference type="EMBL" id="JAJAQC010000047">
    <property type="protein sequence ID" value="MDA0567007.1"/>
    <property type="molecule type" value="Genomic_DNA"/>
</dbReference>
<evidence type="ECO:0000256" key="2">
    <source>
        <dbReference type="SAM" id="Phobius"/>
    </source>
</evidence>
<evidence type="ECO:0000313" key="4">
    <source>
        <dbReference type="Proteomes" id="UP001140076"/>
    </source>
</evidence>
<gene>
    <name evidence="3" type="ORF">LG943_22200</name>
</gene>
<organism evidence="3 4">
    <name type="scientific">Streptomonospora mangrovi</name>
    <dbReference type="NCBI Taxonomy" id="2883123"/>
    <lineage>
        <taxon>Bacteria</taxon>
        <taxon>Bacillati</taxon>
        <taxon>Actinomycetota</taxon>
        <taxon>Actinomycetes</taxon>
        <taxon>Streptosporangiales</taxon>
        <taxon>Nocardiopsidaceae</taxon>
        <taxon>Streptomonospora</taxon>
    </lineage>
</organism>
<dbReference type="Proteomes" id="UP001140076">
    <property type="component" value="Unassembled WGS sequence"/>
</dbReference>
<protein>
    <submittedName>
        <fullName evidence="3">DUF6412 domain-containing protein</fullName>
    </submittedName>
</protein>
<keyword evidence="2" id="KW-0812">Transmembrane</keyword>
<dbReference type="Pfam" id="PF19950">
    <property type="entry name" value="DUF6412"/>
    <property type="match status" value="1"/>
</dbReference>
<keyword evidence="2" id="KW-1133">Transmembrane helix</keyword>
<feature type="compositionally biased region" description="Low complexity" evidence="1">
    <location>
        <begin position="97"/>
        <end position="107"/>
    </location>
</feature>
<evidence type="ECO:0000313" key="3">
    <source>
        <dbReference type="EMBL" id="MDA0567007.1"/>
    </source>
</evidence>